<protein>
    <submittedName>
        <fullName evidence="2">Uncharacterized protein</fullName>
    </submittedName>
</protein>
<accession>A0A9X9M4C4</accession>
<feature type="compositionally biased region" description="Polar residues" evidence="1">
    <location>
        <begin position="1"/>
        <end position="11"/>
    </location>
</feature>
<name>A0A9X9M4C4_GULGU</name>
<proteinExistence type="predicted"/>
<evidence type="ECO:0000313" key="2">
    <source>
        <dbReference type="EMBL" id="VCX35571.1"/>
    </source>
</evidence>
<comment type="caution">
    <text evidence="2">The sequence shown here is derived from an EMBL/GenBank/DDBJ whole genome shotgun (WGS) entry which is preliminary data.</text>
</comment>
<evidence type="ECO:0000256" key="1">
    <source>
        <dbReference type="SAM" id="MobiDB-lite"/>
    </source>
</evidence>
<gene>
    <name evidence="2" type="ORF">BN2614_LOCUS1</name>
</gene>
<organism evidence="2 3">
    <name type="scientific">Gulo gulo</name>
    <name type="common">Wolverine</name>
    <name type="synonym">Gluton</name>
    <dbReference type="NCBI Taxonomy" id="48420"/>
    <lineage>
        <taxon>Eukaryota</taxon>
        <taxon>Metazoa</taxon>
        <taxon>Chordata</taxon>
        <taxon>Craniata</taxon>
        <taxon>Vertebrata</taxon>
        <taxon>Euteleostomi</taxon>
        <taxon>Mammalia</taxon>
        <taxon>Eutheria</taxon>
        <taxon>Laurasiatheria</taxon>
        <taxon>Carnivora</taxon>
        <taxon>Caniformia</taxon>
        <taxon>Musteloidea</taxon>
        <taxon>Mustelidae</taxon>
        <taxon>Guloninae</taxon>
        <taxon>Gulo</taxon>
    </lineage>
</organism>
<keyword evidence="3" id="KW-1185">Reference proteome</keyword>
<evidence type="ECO:0000313" key="3">
    <source>
        <dbReference type="Proteomes" id="UP000269945"/>
    </source>
</evidence>
<dbReference type="AlphaFoldDB" id="A0A9X9M4C4"/>
<dbReference type="Proteomes" id="UP000269945">
    <property type="component" value="Unassembled WGS sequence"/>
</dbReference>
<dbReference type="EMBL" id="CYRY02042611">
    <property type="protein sequence ID" value="VCX35571.1"/>
    <property type="molecule type" value="Genomic_DNA"/>
</dbReference>
<reference evidence="2 3" key="1">
    <citation type="submission" date="2018-10" db="EMBL/GenBank/DDBJ databases">
        <authorList>
            <person name="Ekblom R."/>
            <person name="Jareborg N."/>
        </authorList>
    </citation>
    <scope>NUCLEOTIDE SEQUENCE [LARGE SCALE GENOMIC DNA]</scope>
    <source>
        <tissue evidence="2">Muscle</tissue>
    </source>
</reference>
<sequence>MRGVEASSNPLRKTCLHGEKSKVIRQRRGRDSDSAGCVEPLKAAM</sequence>
<feature type="region of interest" description="Disordered" evidence="1">
    <location>
        <begin position="1"/>
        <end position="45"/>
    </location>
</feature>
<feature type="non-terminal residue" evidence="2">
    <location>
        <position position="45"/>
    </location>
</feature>